<dbReference type="InterPro" id="IPR016071">
    <property type="entry name" value="Staphylococal_nuclease_OB-fold"/>
</dbReference>
<dbReference type="KEGG" id="tbi:Tbis_0120"/>
<dbReference type="HOGENOM" id="CLU_966228_0_0_11"/>
<dbReference type="SMART" id="SM00894">
    <property type="entry name" value="Excalibur"/>
    <property type="match status" value="1"/>
</dbReference>
<feature type="domain" description="TNase-like" evidence="3">
    <location>
        <begin position="43"/>
        <end position="171"/>
    </location>
</feature>
<accession>D6Y2P2</accession>
<dbReference type="SUPFAM" id="SSF50199">
    <property type="entry name" value="Staphylococcal nuclease"/>
    <property type="match status" value="1"/>
</dbReference>
<dbReference type="Pfam" id="PF05901">
    <property type="entry name" value="Excalibur"/>
    <property type="match status" value="1"/>
</dbReference>
<dbReference type="AlphaFoldDB" id="D6Y2P2"/>
<dbReference type="PROSITE" id="PS50830">
    <property type="entry name" value="TNASE_3"/>
    <property type="match status" value="1"/>
</dbReference>
<feature type="chain" id="PRO_5039073874" evidence="2">
    <location>
        <begin position="29"/>
        <end position="288"/>
    </location>
</feature>
<dbReference type="eggNOG" id="COG1525">
    <property type="taxonomic scope" value="Bacteria"/>
</dbReference>
<evidence type="ECO:0000313" key="4">
    <source>
        <dbReference type="EMBL" id="ADG86853.1"/>
    </source>
</evidence>
<sequence>MERPVSPLSRALTMVAAAAALAVPAVWASPAAAASRPKNVPKNSIEVTVKKVVDANAIDVVTAKGRTVRIGLLEAESPVRGQCWNEEALKRLKELLPDGKRAYLRTVKPLPFDDGRYLVYVWSRSGDFVNRDLVAKGYAQASPFGRKYAYTESILRAQSKAQDTRLGIWSEACGEAAQRPLVVDLHVPQDSASVRQGGGTLVMPEIRGTDRPRSPERYIRGANPFEPAQPQPGAPAASATQPSGSGVDPRFRTCAEAIRYGYGDYRRGIDPEYDWYRDADGDGVACER</sequence>
<dbReference type="EMBL" id="CP001874">
    <property type="protein sequence ID" value="ADG86853.1"/>
    <property type="molecule type" value="Genomic_DNA"/>
</dbReference>
<evidence type="ECO:0000259" key="3">
    <source>
        <dbReference type="PROSITE" id="PS50830"/>
    </source>
</evidence>
<reference evidence="4 5" key="1">
    <citation type="submission" date="2010-01" db="EMBL/GenBank/DDBJ databases">
        <title>The complete genome of Thermobispora bispora DSM 43833.</title>
        <authorList>
            <consortium name="US DOE Joint Genome Institute (JGI-PGF)"/>
            <person name="Lucas S."/>
            <person name="Copeland A."/>
            <person name="Lapidus A."/>
            <person name="Glavina del Rio T."/>
            <person name="Dalin E."/>
            <person name="Tice H."/>
            <person name="Bruce D."/>
            <person name="Goodwin L."/>
            <person name="Pitluck S."/>
            <person name="Kyrpides N."/>
            <person name="Mavromatis K."/>
            <person name="Ivanova N."/>
            <person name="Mikhailova N."/>
            <person name="Chertkov O."/>
            <person name="Brettin T."/>
            <person name="Detter J.C."/>
            <person name="Han C."/>
            <person name="Larimer F."/>
            <person name="Land M."/>
            <person name="Hauser L."/>
            <person name="Markowitz V."/>
            <person name="Cheng J.-F."/>
            <person name="Hugenholtz P."/>
            <person name="Woyke T."/>
            <person name="Wu D."/>
            <person name="Jando M."/>
            <person name="Schneider S."/>
            <person name="Klenk H.-P."/>
            <person name="Eisen J.A."/>
        </authorList>
    </citation>
    <scope>NUCLEOTIDE SEQUENCE [LARGE SCALE GENOMIC DNA]</scope>
    <source>
        <strain evidence="5">ATCC 19993 / DSM 43833 / CBS 139.67 / JCM 10125 / KCTC 9307 / NBRC 14880 / R51</strain>
    </source>
</reference>
<name>D6Y2P2_THEBD</name>
<keyword evidence="5" id="KW-1185">Reference proteome</keyword>
<proteinExistence type="predicted"/>
<dbReference type="STRING" id="469371.Tbis_0120"/>
<evidence type="ECO:0000313" key="5">
    <source>
        <dbReference type="Proteomes" id="UP000006640"/>
    </source>
</evidence>
<feature type="compositionally biased region" description="Basic and acidic residues" evidence="1">
    <location>
        <begin position="207"/>
        <end position="219"/>
    </location>
</feature>
<dbReference type="InterPro" id="IPR008613">
    <property type="entry name" value="Excalibur_Ca-bd_domain"/>
</dbReference>
<feature type="signal peptide" evidence="2">
    <location>
        <begin position="1"/>
        <end position="28"/>
    </location>
</feature>
<evidence type="ECO:0000256" key="2">
    <source>
        <dbReference type="SAM" id="SignalP"/>
    </source>
</evidence>
<dbReference type="Gene3D" id="2.40.50.90">
    <property type="match status" value="1"/>
</dbReference>
<keyword evidence="2" id="KW-0732">Signal</keyword>
<feature type="compositionally biased region" description="Low complexity" evidence="1">
    <location>
        <begin position="234"/>
        <end position="246"/>
    </location>
</feature>
<dbReference type="Pfam" id="PF00565">
    <property type="entry name" value="SNase"/>
    <property type="match status" value="1"/>
</dbReference>
<feature type="region of interest" description="Disordered" evidence="1">
    <location>
        <begin position="202"/>
        <end position="249"/>
    </location>
</feature>
<organism evidence="4 5">
    <name type="scientific">Thermobispora bispora (strain ATCC 19993 / DSM 43833 / CBS 139.67 / JCM 10125 / KCTC 9307 / NBRC 14880 / R51)</name>
    <dbReference type="NCBI Taxonomy" id="469371"/>
    <lineage>
        <taxon>Bacteria</taxon>
        <taxon>Bacillati</taxon>
        <taxon>Actinomycetota</taxon>
        <taxon>Actinomycetes</taxon>
        <taxon>Streptosporangiales</taxon>
        <taxon>Streptosporangiaceae</taxon>
        <taxon>Thermobispora</taxon>
    </lineage>
</organism>
<evidence type="ECO:0000256" key="1">
    <source>
        <dbReference type="SAM" id="MobiDB-lite"/>
    </source>
</evidence>
<protein>
    <submittedName>
        <fullName evidence="4">Nuclease (SNase domain protein)</fullName>
    </submittedName>
</protein>
<dbReference type="SMART" id="SM00318">
    <property type="entry name" value="SNc"/>
    <property type="match status" value="1"/>
</dbReference>
<dbReference type="Proteomes" id="UP000006640">
    <property type="component" value="Chromosome"/>
</dbReference>
<dbReference type="InterPro" id="IPR035437">
    <property type="entry name" value="SNase_OB-fold_sf"/>
</dbReference>
<gene>
    <name evidence="4" type="ordered locus">Tbis_0120</name>
</gene>